<evidence type="ECO:0000259" key="7">
    <source>
        <dbReference type="Pfam" id="PF14322"/>
    </source>
</evidence>
<dbReference type="InterPro" id="IPR012944">
    <property type="entry name" value="SusD_RagB_dom"/>
</dbReference>
<keyword evidence="9" id="KW-1185">Reference proteome</keyword>
<proteinExistence type="inferred from homology"/>
<sequence length="636" mass="71805">MYTNVGYDYFTTKVGMEAAVTGVYQTMRWYTGAYNPTNTVTNPAYNSTVGGNMETYFCLTEYGTDLTWEGTDGGNKDAFNKYLTSLNSQQDVINKFWDNNYRGITRANTALMYLPKVTDMTDAQKAQRVAELKFMRAYLYFDLVQHYGAIPLVTEGNVTQIVTDFKRAPVADVYKQIISDLKAAYAVLPDVYQQAERGRATKWSASHLLAKVYLTRISAEATVRGGKATDLDSAAFYSEAVINSGKFALESNFSNVFEQNNQKVTKEIIWDVEYTKDALFNGAGSSTSDGGNQLHLYWVTQYDIKPGMIRDITNGRPWKRLRPSPTTITTLWDRQNDSRVYKTFKRTFICNNPATATTWAAKYYYINPATNAEDKTDVIYTTPAELVGKPKFKAGDTCIYMSPKSYGALSDYSTTNPKQTLLDAAKYRQMLIDIAKAPYMLIPVDKYDTNLFPCMLKWLDDQRPDINFQAGSRNFHRMRLAETYLIAAEAYGRKGDFVNAVKYINVIRTRAAYAEGETKAAEVSRIDGAAKNTTSTVSSMLVTEAMVKSPKLPTGAGFDPFVDFMLEERGRELYGEFQRWEDLARTGTLVARVKLYNPDAKANVKDYHKLRPIPSNYIDRLLPKPAIADVQNPGYY</sequence>
<dbReference type="GO" id="GO:0009279">
    <property type="term" value="C:cell outer membrane"/>
    <property type="evidence" value="ECO:0007669"/>
    <property type="project" value="UniProtKB-SubCell"/>
</dbReference>
<dbReference type="Proteomes" id="UP001193389">
    <property type="component" value="Chromosome"/>
</dbReference>
<dbReference type="Pfam" id="PF14322">
    <property type="entry name" value="SusD-like_3"/>
    <property type="match status" value="1"/>
</dbReference>
<comment type="subcellular location">
    <subcellularLocation>
        <location evidence="1">Cell outer membrane</location>
    </subcellularLocation>
</comment>
<dbReference type="SUPFAM" id="SSF48452">
    <property type="entry name" value="TPR-like"/>
    <property type="match status" value="1"/>
</dbReference>
<evidence type="ECO:0000256" key="1">
    <source>
        <dbReference type="ARBA" id="ARBA00004442"/>
    </source>
</evidence>
<feature type="domain" description="RagB/SusD" evidence="6">
    <location>
        <begin position="454"/>
        <end position="635"/>
    </location>
</feature>
<feature type="domain" description="SusD-like N-terminal" evidence="7">
    <location>
        <begin position="78"/>
        <end position="214"/>
    </location>
</feature>
<evidence type="ECO:0000256" key="4">
    <source>
        <dbReference type="ARBA" id="ARBA00023136"/>
    </source>
</evidence>
<keyword evidence="5" id="KW-0998">Cell outer membrane</keyword>
<gene>
    <name evidence="8" type="ORF">AQPE_0838</name>
</gene>
<dbReference type="KEGG" id="anf:AQPE_0838"/>
<keyword evidence="4" id="KW-0472">Membrane</keyword>
<accession>A0A5K7S5E0</accession>
<evidence type="ECO:0000256" key="3">
    <source>
        <dbReference type="ARBA" id="ARBA00022729"/>
    </source>
</evidence>
<dbReference type="AlphaFoldDB" id="A0A5K7S5E0"/>
<organism evidence="8 9">
    <name type="scientific">Aquipluma nitroreducens</name>
    <dbReference type="NCBI Taxonomy" id="2010828"/>
    <lineage>
        <taxon>Bacteria</taxon>
        <taxon>Pseudomonadati</taxon>
        <taxon>Bacteroidota</taxon>
        <taxon>Bacteroidia</taxon>
        <taxon>Marinilabiliales</taxon>
        <taxon>Prolixibacteraceae</taxon>
        <taxon>Aquipluma</taxon>
    </lineage>
</organism>
<evidence type="ECO:0000256" key="5">
    <source>
        <dbReference type="ARBA" id="ARBA00023237"/>
    </source>
</evidence>
<dbReference type="InterPro" id="IPR011990">
    <property type="entry name" value="TPR-like_helical_dom_sf"/>
</dbReference>
<protein>
    <submittedName>
        <fullName evidence="8">Outer membrane protein</fullName>
    </submittedName>
</protein>
<reference evidence="8" key="1">
    <citation type="journal article" date="2020" name="Int. J. Syst. Evol. Microbiol.">
        <title>Aquipluma nitroreducens gen. nov. sp. nov., a novel facultatively anaerobic bacterium isolated from a freshwater lake.</title>
        <authorList>
            <person name="Watanabe M."/>
            <person name="Kojima H."/>
            <person name="Fukui M."/>
        </authorList>
    </citation>
    <scope>NUCLEOTIDE SEQUENCE</scope>
    <source>
        <strain evidence="8">MeG22</strain>
    </source>
</reference>
<keyword evidence="3" id="KW-0732">Signal</keyword>
<dbReference type="InterPro" id="IPR033985">
    <property type="entry name" value="SusD-like_N"/>
</dbReference>
<dbReference type="Pfam" id="PF07980">
    <property type="entry name" value="SusD_RagB"/>
    <property type="match status" value="1"/>
</dbReference>
<comment type="similarity">
    <text evidence="2">Belongs to the SusD family.</text>
</comment>
<evidence type="ECO:0000256" key="2">
    <source>
        <dbReference type="ARBA" id="ARBA00006275"/>
    </source>
</evidence>
<dbReference type="EMBL" id="AP018694">
    <property type="protein sequence ID" value="BBE16695.1"/>
    <property type="molecule type" value="Genomic_DNA"/>
</dbReference>
<evidence type="ECO:0000313" key="9">
    <source>
        <dbReference type="Proteomes" id="UP001193389"/>
    </source>
</evidence>
<dbReference type="Gene3D" id="1.25.40.390">
    <property type="match status" value="2"/>
</dbReference>
<evidence type="ECO:0000313" key="8">
    <source>
        <dbReference type="EMBL" id="BBE16695.1"/>
    </source>
</evidence>
<evidence type="ECO:0000259" key="6">
    <source>
        <dbReference type="Pfam" id="PF07980"/>
    </source>
</evidence>
<name>A0A5K7S5E0_9BACT</name>